<proteinExistence type="inferred from homology"/>
<keyword evidence="6" id="KW-0539">Nucleus</keyword>
<name>A0A0J7KKS1_LASNI</name>
<dbReference type="GO" id="GO:0003712">
    <property type="term" value="F:transcription coregulator activity"/>
    <property type="evidence" value="ECO:0007669"/>
    <property type="project" value="InterPro"/>
</dbReference>
<dbReference type="Gene3D" id="1.20.120.2010">
    <property type="entry name" value="NAB conserved domain 2"/>
    <property type="match status" value="1"/>
</dbReference>
<evidence type="ECO:0000256" key="3">
    <source>
        <dbReference type="ARBA" id="ARBA00022491"/>
    </source>
</evidence>
<accession>A0A0J7KKS1</accession>
<dbReference type="FunFam" id="1.20.120.2010:FF:000001">
    <property type="entry name" value="NGFI-A-binding protein 1 isoform X1"/>
    <property type="match status" value="1"/>
</dbReference>
<dbReference type="GO" id="GO:0005634">
    <property type="term" value="C:nucleus"/>
    <property type="evidence" value="ECO:0007669"/>
    <property type="project" value="UniProtKB-SubCell"/>
</dbReference>
<dbReference type="STRING" id="67767.A0A0J7KKS1"/>
<feature type="region of interest" description="Disordered" evidence="7">
    <location>
        <begin position="146"/>
        <end position="208"/>
    </location>
</feature>
<feature type="compositionally biased region" description="Low complexity" evidence="7">
    <location>
        <begin position="176"/>
        <end position="190"/>
    </location>
</feature>
<evidence type="ECO:0000256" key="5">
    <source>
        <dbReference type="ARBA" id="ARBA00023163"/>
    </source>
</evidence>
<dbReference type="InterPro" id="IPR006989">
    <property type="entry name" value="NAB_co-repressor_dom"/>
</dbReference>
<gene>
    <name evidence="10" type="ORF">RF55_9367</name>
</gene>
<evidence type="ECO:0000256" key="2">
    <source>
        <dbReference type="ARBA" id="ARBA00008864"/>
    </source>
</evidence>
<dbReference type="Pfam" id="PF04904">
    <property type="entry name" value="SAM_NCD1"/>
    <property type="match status" value="1"/>
</dbReference>
<dbReference type="GO" id="GO:0045892">
    <property type="term" value="P:negative regulation of DNA-templated transcription"/>
    <property type="evidence" value="ECO:0007669"/>
    <property type="project" value="InterPro"/>
</dbReference>
<comment type="subcellular location">
    <subcellularLocation>
        <location evidence="1">Nucleus</location>
    </subcellularLocation>
</comment>
<protein>
    <submittedName>
        <fullName evidence="10">Ngfi-a-binding-like protein</fullName>
    </submittedName>
</protein>
<keyword evidence="11" id="KW-1185">Reference proteome</keyword>
<dbReference type="InterPro" id="IPR006988">
    <property type="entry name" value="Nab_N"/>
</dbReference>
<dbReference type="Pfam" id="PF04905">
    <property type="entry name" value="NCD2"/>
    <property type="match status" value="1"/>
</dbReference>
<feature type="domain" description="Nab N-terminal" evidence="8">
    <location>
        <begin position="11"/>
        <end position="65"/>
    </location>
</feature>
<evidence type="ECO:0000256" key="4">
    <source>
        <dbReference type="ARBA" id="ARBA00023015"/>
    </source>
</evidence>
<dbReference type="AlphaFoldDB" id="A0A0J7KKS1"/>
<evidence type="ECO:0000313" key="11">
    <source>
        <dbReference type="Proteomes" id="UP000036403"/>
    </source>
</evidence>
<feature type="compositionally biased region" description="Polar residues" evidence="7">
    <location>
        <begin position="152"/>
        <end position="174"/>
    </location>
</feature>
<dbReference type="OrthoDB" id="10028556at2759"/>
<evidence type="ECO:0000256" key="7">
    <source>
        <dbReference type="SAM" id="MobiDB-lite"/>
    </source>
</evidence>
<evidence type="ECO:0000313" key="10">
    <source>
        <dbReference type="EMBL" id="KMQ90834.1"/>
    </source>
</evidence>
<evidence type="ECO:0000259" key="8">
    <source>
        <dbReference type="Pfam" id="PF04904"/>
    </source>
</evidence>
<dbReference type="PANTHER" id="PTHR12623:SF10">
    <property type="entry name" value="NGFI-A-BINDING PROTEIN HOMOLOG"/>
    <property type="match status" value="1"/>
</dbReference>
<reference evidence="10 11" key="1">
    <citation type="submission" date="2015-04" db="EMBL/GenBank/DDBJ databases">
        <title>Lasius niger genome sequencing.</title>
        <authorList>
            <person name="Konorov E.A."/>
            <person name="Nikitin M.A."/>
            <person name="Kirill M.V."/>
            <person name="Chang P."/>
        </authorList>
    </citation>
    <scope>NUCLEOTIDE SEQUENCE [LARGE SCALE GENOMIC DNA]</scope>
    <source>
        <tissue evidence="10">Whole</tissue>
    </source>
</reference>
<dbReference type="PANTHER" id="PTHR12623">
    <property type="entry name" value="NGFI-A BINDING PROTEIN"/>
    <property type="match status" value="1"/>
</dbReference>
<dbReference type="InterPro" id="IPR038398">
    <property type="entry name" value="NCD2_sf"/>
</dbReference>
<evidence type="ECO:0000256" key="1">
    <source>
        <dbReference type="ARBA" id="ARBA00004123"/>
    </source>
</evidence>
<dbReference type="PaxDb" id="67767-A0A0J7KKS1"/>
<dbReference type="InterPro" id="IPR039040">
    <property type="entry name" value="NAB_fam"/>
</dbReference>
<dbReference type="Proteomes" id="UP000036403">
    <property type="component" value="Unassembled WGS sequence"/>
</dbReference>
<keyword evidence="3" id="KW-0678">Repressor</keyword>
<keyword evidence="5" id="KW-0804">Transcription</keyword>
<sequence length="331" mass="35680">MRFAVVQTSVPQNEAELQLYRVMQRASLLGYYDTLLEMGGDDVQQLCDAGEEEFLEIMALVGMATLFQTPVVPTNATAKSPVAVTVGFACASPRSQMQSLPSSFAATSQTSLTSMPYVTTTPHVPLTPLPCRSASPVVPVTSVSVPTSSTTFRQSPSPNTSLPYTTTHSPNVLQVGTCESSCGSGTTPSPSGGGGGGGAPASPTQPTPTLLQSQVQRLAEAAERLVATIRPLDPKPHNVKKKLCKNLEMVMTMSDSDPRKMDEIRKYAAIYGRFDCKRKPEKPLTLHEVSVNEAAAQICRFVPALLTRRDELFPLARRVVRDSGYHYSKSQ</sequence>
<comment type="similarity">
    <text evidence="2">Belongs to the NAB family.</text>
</comment>
<keyword evidence="4" id="KW-0805">Transcription regulation</keyword>
<feature type="domain" description="NAB co-repressor" evidence="9">
    <location>
        <begin position="210"/>
        <end position="330"/>
    </location>
</feature>
<organism evidence="10 11">
    <name type="scientific">Lasius niger</name>
    <name type="common">Black garden ant</name>
    <dbReference type="NCBI Taxonomy" id="67767"/>
    <lineage>
        <taxon>Eukaryota</taxon>
        <taxon>Metazoa</taxon>
        <taxon>Ecdysozoa</taxon>
        <taxon>Arthropoda</taxon>
        <taxon>Hexapoda</taxon>
        <taxon>Insecta</taxon>
        <taxon>Pterygota</taxon>
        <taxon>Neoptera</taxon>
        <taxon>Endopterygota</taxon>
        <taxon>Hymenoptera</taxon>
        <taxon>Apocrita</taxon>
        <taxon>Aculeata</taxon>
        <taxon>Formicoidea</taxon>
        <taxon>Formicidae</taxon>
        <taxon>Formicinae</taxon>
        <taxon>Lasius</taxon>
        <taxon>Lasius</taxon>
    </lineage>
</organism>
<evidence type="ECO:0000259" key="9">
    <source>
        <dbReference type="Pfam" id="PF04905"/>
    </source>
</evidence>
<dbReference type="EMBL" id="LBMM01006193">
    <property type="protein sequence ID" value="KMQ90834.1"/>
    <property type="molecule type" value="Genomic_DNA"/>
</dbReference>
<evidence type="ECO:0000256" key="6">
    <source>
        <dbReference type="ARBA" id="ARBA00023242"/>
    </source>
</evidence>
<comment type="caution">
    <text evidence="10">The sequence shown here is derived from an EMBL/GenBank/DDBJ whole genome shotgun (WGS) entry which is preliminary data.</text>
</comment>